<dbReference type="InterPro" id="IPR037069">
    <property type="entry name" value="AcylCoA_DH/ox_N_sf"/>
</dbReference>
<dbReference type="InterPro" id="IPR046373">
    <property type="entry name" value="Acyl-CoA_Oxase/DH_mid-dom_sf"/>
</dbReference>
<dbReference type="InterPro" id="IPR009100">
    <property type="entry name" value="AcylCoA_DH/oxidase_NM_dom_sf"/>
</dbReference>
<evidence type="ECO:0000313" key="4">
    <source>
        <dbReference type="EMBL" id="MBB4633385.1"/>
    </source>
</evidence>
<dbReference type="Gene3D" id="1.20.140.10">
    <property type="entry name" value="Butyryl-CoA Dehydrogenase, subunit A, domain 3"/>
    <property type="match status" value="1"/>
</dbReference>
<keyword evidence="5" id="KW-1185">Reference proteome</keyword>
<evidence type="ECO:0000259" key="3">
    <source>
        <dbReference type="Pfam" id="PF08028"/>
    </source>
</evidence>
<dbReference type="RefSeq" id="WP_341534229.1">
    <property type="nucleotide sequence ID" value="NZ_JACHNZ010000042.1"/>
</dbReference>
<dbReference type="PANTHER" id="PTHR43884">
    <property type="entry name" value="ACYL-COA DEHYDROGENASE"/>
    <property type="match status" value="1"/>
</dbReference>
<keyword evidence="1" id="KW-0560">Oxidoreductase</keyword>
<dbReference type="Gene3D" id="1.10.540.10">
    <property type="entry name" value="Acyl-CoA dehydrogenase/oxidase, N-terminal domain"/>
    <property type="match status" value="1"/>
</dbReference>
<gene>
    <name evidence="4" type="ORF">GGQ98_003023</name>
</gene>
<dbReference type="InterPro" id="IPR013786">
    <property type="entry name" value="AcylCoA_DH/ox_N"/>
</dbReference>
<dbReference type="InterPro" id="IPR013107">
    <property type="entry name" value="Acyl-CoA_DH_C"/>
</dbReference>
<dbReference type="SUPFAM" id="SSF56645">
    <property type="entry name" value="Acyl-CoA dehydrogenase NM domain-like"/>
    <property type="match status" value="1"/>
</dbReference>
<dbReference type="GO" id="GO:0003995">
    <property type="term" value="F:acyl-CoA dehydrogenase activity"/>
    <property type="evidence" value="ECO:0007669"/>
    <property type="project" value="TreeGrafter"/>
</dbReference>
<evidence type="ECO:0000256" key="1">
    <source>
        <dbReference type="ARBA" id="ARBA00023002"/>
    </source>
</evidence>
<dbReference type="SUPFAM" id="SSF47203">
    <property type="entry name" value="Acyl-CoA dehydrogenase C-terminal domain-like"/>
    <property type="match status" value="1"/>
</dbReference>
<dbReference type="Proteomes" id="UP000566324">
    <property type="component" value="Unassembled WGS sequence"/>
</dbReference>
<dbReference type="AlphaFoldDB" id="A0A7W7B3M1"/>
<dbReference type="Gene3D" id="2.40.110.10">
    <property type="entry name" value="Butyryl-CoA Dehydrogenase, subunit A, domain 2"/>
    <property type="match status" value="1"/>
</dbReference>
<dbReference type="GO" id="GO:0050660">
    <property type="term" value="F:flavin adenine dinucleotide binding"/>
    <property type="evidence" value="ECO:0007669"/>
    <property type="project" value="InterPro"/>
</dbReference>
<dbReference type="EMBL" id="JACHNZ010000042">
    <property type="protein sequence ID" value="MBB4633385.1"/>
    <property type="molecule type" value="Genomic_DNA"/>
</dbReference>
<evidence type="ECO:0000313" key="5">
    <source>
        <dbReference type="Proteomes" id="UP000566324"/>
    </source>
</evidence>
<name>A0A7W7B3M1_9SPHN</name>
<comment type="caution">
    <text evidence="4">The sequence shown here is derived from an EMBL/GenBank/DDBJ whole genome shotgun (WGS) entry which is preliminary data.</text>
</comment>
<accession>A0A7W7B3M1</accession>
<organism evidence="4 5">
    <name type="scientific">Sphingosinicella soli</name>
    <dbReference type="NCBI Taxonomy" id="333708"/>
    <lineage>
        <taxon>Bacteria</taxon>
        <taxon>Pseudomonadati</taxon>
        <taxon>Pseudomonadota</taxon>
        <taxon>Alphaproteobacteria</taxon>
        <taxon>Sphingomonadales</taxon>
        <taxon>Sphingosinicellaceae</taxon>
        <taxon>Sphingosinicella</taxon>
    </lineage>
</organism>
<sequence>MPSADQLVADARKLIPMLKAQAADIERERRVPADVISALADIGLFKLLQPRRFGGYEYGFTEFVRLNLELGQGCGSTAWCATIAMIHNWLVALYPLEAQQDVWSDRDAMVTGAYAPNGTCEAVAGGYRITGRWSFASNCDNSTWAVVCSMLPPAGDGGAPVPGWMLVPRSDFEIEDTWFSAGMAGTGSKTIRIDAPITVPAYRVLTVPVINSGDAPGSHVHANPLYRLSFTGAAPFTLSSVPVGIAKGALEDFTTMARDKMASWAGGPPRPMAGLHNVQIAIADAAAAIDAAELLLLRDTRHMTSRLAIGDLPTLDDRLMFRRDHSYAATQSAHAATVLFEALGANGGDLGSPIQRAWRDTNVAARHISLAWATTGAMYGRHQLGLKPDGTF</sequence>
<protein>
    <submittedName>
        <fullName evidence="4">Alkylation response protein AidB-like acyl-CoA dehydrogenase</fullName>
    </submittedName>
</protein>
<dbReference type="PANTHER" id="PTHR43884:SF12">
    <property type="entry name" value="ISOVALERYL-COA DEHYDROGENASE, MITOCHONDRIAL-RELATED"/>
    <property type="match status" value="1"/>
</dbReference>
<proteinExistence type="predicted"/>
<reference evidence="4 5" key="1">
    <citation type="submission" date="2020-08" db="EMBL/GenBank/DDBJ databases">
        <title>Genomic Encyclopedia of Type Strains, Phase IV (KMG-IV): sequencing the most valuable type-strain genomes for metagenomic binning, comparative biology and taxonomic classification.</title>
        <authorList>
            <person name="Goeker M."/>
        </authorList>
    </citation>
    <scope>NUCLEOTIDE SEQUENCE [LARGE SCALE GENOMIC DNA]</scope>
    <source>
        <strain evidence="4 5">DSM 17328</strain>
    </source>
</reference>
<evidence type="ECO:0000259" key="2">
    <source>
        <dbReference type="Pfam" id="PF02771"/>
    </source>
</evidence>
<dbReference type="Pfam" id="PF08028">
    <property type="entry name" value="Acyl-CoA_dh_2"/>
    <property type="match status" value="1"/>
</dbReference>
<dbReference type="PIRSF" id="PIRSF016578">
    <property type="entry name" value="HsaA"/>
    <property type="match status" value="1"/>
</dbReference>
<feature type="domain" description="Acyl-CoA dehydrogenase/oxidase N-terminal" evidence="2">
    <location>
        <begin position="18"/>
        <end position="103"/>
    </location>
</feature>
<dbReference type="InterPro" id="IPR036250">
    <property type="entry name" value="AcylCo_DH-like_C"/>
</dbReference>
<feature type="domain" description="Acyl-CoA dehydrogenase C-terminal" evidence="3">
    <location>
        <begin position="238"/>
        <end position="370"/>
    </location>
</feature>
<dbReference type="Pfam" id="PF02771">
    <property type="entry name" value="Acyl-CoA_dh_N"/>
    <property type="match status" value="1"/>
</dbReference>